<dbReference type="Proteomes" id="UP000054538">
    <property type="component" value="Unassembled WGS sequence"/>
</dbReference>
<dbReference type="AlphaFoldDB" id="A0A0D0DBX0"/>
<reference evidence="2" key="2">
    <citation type="submission" date="2015-01" db="EMBL/GenBank/DDBJ databases">
        <title>Evolutionary Origins and Diversification of the Mycorrhizal Mutualists.</title>
        <authorList>
            <consortium name="DOE Joint Genome Institute"/>
            <consortium name="Mycorrhizal Genomics Consortium"/>
            <person name="Kohler A."/>
            <person name="Kuo A."/>
            <person name="Nagy L.G."/>
            <person name="Floudas D."/>
            <person name="Copeland A."/>
            <person name="Barry K.W."/>
            <person name="Cichocki N."/>
            <person name="Veneault-Fourrey C."/>
            <person name="LaButti K."/>
            <person name="Lindquist E.A."/>
            <person name="Lipzen A."/>
            <person name="Lundell T."/>
            <person name="Morin E."/>
            <person name="Murat C."/>
            <person name="Riley R."/>
            <person name="Ohm R."/>
            <person name="Sun H."/>
            <person name="Tunlid A."/>
            <person name="Henrissat B."/>
            <person name="Grigoriev I.V."/>
            <person name="Hibbett D.S."/>
            <person name="Martin F."/>
        </authorList>
    </citation>
    <scope>NUCLEOTIDE SEQUENCE [LARGE SCALE GENOMIC DNA]</scope>
    <source>
        <strain evidence="2">Ve08.2h10</strain>
    </source>
</reference>
<accession>A0A0D0DBX0</accession>
<organism evidence="1 2">
    <name type="scientific">Paxillus rubicundulus Ve08.2h10</name>
    <dbReference type="NCBI Taxonomy" id="930991"/>
    <lineage>
        <taxon>Eukaryota</taxon>
        <taxon>Fungi</taxon>
        <taxon>Dikarya</taxon>
        <taxon>Basidiomycota</taxon>
        <taxon>Agaricomycotina</taxon>
        <taxon>Agaricomycetes</taxon>
        <taxon>Agaricomycetidae</taxon>
        <taxon>Boletales</taxon>
        <taxon>Paxilineae</taxon>
        <taxon>Paxillaceae</taxon>
        <taxon>Paxillus</taxon>
    </lineage>
</organism>
<dbReference type="HOGENOM" id="CLU_2400340_0_0_1"/>
<sequence length="93" mass="9977">MVATVIRMQPVGRTTRHRSSSVSRLSNSSCTYLGSLTGHPTVLGIPCVVVVTVVVTGAPSPSEDNAAFHHFFEDIVVCDLGEAFCGLARYFYS</sequence>
<evidence type="ECO:0000313" key="2">
    <source>
        <dbReference type="Proteomes" id="UP000054538"/>
    </source>
</evidence>
<gene>
    <name evidence="1" type="ORF">PAXRUDRAFT_525055</name>
</gene>
<dbReference type="InParanoid" id="A0A0D0DBX0"/>
<protein>
    <submittedName>
        <fullName evidence="1">Uncharacterized protein</fullName>
    </submittedName>
</protein>
<reference evidence="1 2" key="1">
    <citation type="submission" date="2014-04" db="EMBL/GenBank/DDBJ databases">
        <authorList>
            <consortium name="DOE Joint Genome Institute"/>
            <person name="Kuo A."/>
            <person name="Kohler A."/>
            <person name="Jargeat P."/>
            <person name="Nagy L.G."/>
            <person name="Floudas D."/>
            <person name="Copeland A."/>
            <person name="Barry K.W."/>
            <person name="Cichocki N."/>
            <person name="Veneault-Fourrey C."/>
            <person name="LaButti K."/>
            <person name="Lindquist E.A."/>
            <person name="Lipzen A."/>
            <person name="Lundell T."/>
            <person name="Morin E."/>
            <person name="Murat C."/>
            <person name="Sun H."/>
            <person name="Tunlid A."/>
            <person name="Henrissat B."/>
            <person name="Grigoriev I.V."/>
            <person name="Hibbett D.S."/>
            <person name="Martin F."/>
            <person name="Nordberg H.P."/>
            <person name="Cantor M.N."/>
            <person name="Hua S.X."/>
        </authorList>
    </citation>
    <scope>NUCLEOTIDE SEQUENCE [LARGE SCALE GENOMIC DNA]</scope>
    <source>
        <strain evidence="1 2">Ve08.2h10</strain>
    </source>
</reference>
<keyword evidence="2" id="KW-1185">Reference proteome</keyword>
<dbReference type="EMBL" id="KN828600">
    <property type="protein sequence ID" value="KIK74745.1"/>
    <property type="molecule type" value="Genomic_DNA"/>
</dbReference>
<name>A0A0D0DBX0_9AGAM</name>
<proteinExistence type="predicted"/>
<evidence type="ECO:0000313" key="1">
    <source>
        <dbReference type="EMBL" id="KIK74745.1"/>
    </source>
</evidence>